<organism evidence="1 2">
    <name type="scientific">Candidatus Enterococcus lemimoniae</name>
    <dbReference type="NCBI Taxonomy" id="1834167"/>
    <lineage>
        <taxon>Bacteria</taxon>
        <taxon>Bacillati</taxon>
        <taxon>Bacillota</taxon>
        <taxon>Bacilli</taxon>
        <taxon>Lactobacillales</taxon>
        <taxon>Enterococcaceae</taxon>
        <taxon>Enterococcus</taxon>
    </lineage>
</organism>
<gene>
    <name evidence="1" type="ORF">A5866_001200</name>
</gene>
<proteinExistence type="predicted"/>
<evidence type="ECO:0000313" key="2">
    <source>
        <dbReference type="Proteomes" id="UP000195080"/>
    </source>
</evidence>
<accession>A0ABZ2T422</accession>
<evidence type="ECO:0008006" key="3">
    <source>
        <dbReference type="Google" id="ProtNLM"/>
    </source>
</evidence>
<dbReference type="Proteomes" id="UP000195080">
    <property type="component" value="Chromosome"/>
</dbReference>
<reference evidence="2" key="1">
    <citation type="submission" date="2017-05" db="EMBL/GenBank/DDBJ databases">
        <title>The Genome Sequence of EEnterococcus faecalis 9F2_4866.</title>
        <authorList>
            <consortium name="The Broad Institute Genomics Platform"/>
            <consortium name="The Broad Institute Genomic Center for Infectious Diseases"/>
            <person name="Earl A."/>
            <person name="Manson A."/>
            <person name="Schwartman J."/>
            <person name="Gilmore M."/>
            <person name="Abouelleil A."/>
            <person name="Cao P."/>
            <person name="Chapman S."/>
            <person name="Cusick C."/>
            <person name="Shea T."/>
            <person name="Young S."/>
            <person name="Neafsey D."/>
            <person name="Nusbaum C."/>
            <person name="Birren B."/>
        </authorList>
    </citation>
    <scope>NUCLEOTIDE SEQUENCE [LARGE SCALE GENOMIC DNA]</scope>
    <source>
        <strain evidence="2">12C11_DIV0727</strain>
    </source>
</reference>
<sequence length="68" mass="8227">MGYDFFKQPIYQKKNRYHKNSTYYIDCECKNLARKQYNKNIYLCPTCGKAYSLKNNTYHITTHYVGLK</sequence>
<keyword evidence="2" id="KW-1185">Reference proteome</keyword>
<evidence type="ECO:0000313" key="1">
    <source>
        <dbReference type="EMBL" id="WYJ86122.1"/>
    </source>
</evidence>
<protein>
    <recommendedName>
        <fullName evidence="3">C2H2-type domain-containing protein</fullName>
    </recommendedName>
</protein>
<name>A0ABZ2T422_9ENTE</name>
<dbReference type="EMBL" id="CP147248">
    <property type="protein sequence ID" value="WYJ86122.1"/>
    <property type="molecule type" value="Genomic_DNA"/>
</dbReference>